<reference evidence="1" key="1">
    <citation type="submission" date="2022-08" db="EMBL/GenBank/DDBJ databases">
        <title>A Global Phylogenomic Analysis of the Shiitake Genus Lentinula.</title>
        <authorList>
            <consortium name="DOE Joint Genome Institute"/>
            <person name="Sierra-Patev S."/>
            <person name="Min B."/>
            <person name="Naranjo-Ortiz M."/>
            <person name="Looney B."/>
            <person name="Konkel Z."/>
            <person name="Slot J.C."/>
            <person name="Sakamoto Y."/>
            <person name="Steenwyk J.L."/>
            <person name="Rokas A."/>
            <person name="Carro J."/>
            <person name="Camarero S."/>
            <person name="Ferreira P."/>
            <person name="Molpeceres G."/>
            <person name="Ruiz-Duenas F.J."/>
            <person name="Serrano A."/>
            <person name="Henrissat B."/>
            <person name="Drula E."/>
            <person name="Hughes K.W."/>
            <person name="Mata J.L."/>
            <person name="Ishikawa N.K."/>
            <person name="Vargas-Isla R."/>
            <person name="Ushijima S."/>
            <person name="Smith C.A."/>
            <person name="Ahrendt S."/>
            <person name="Andreopoulos W."/>
            <person name="He G."/>
            <person name="Labutti K."/>
            <person name="Lipzen A."/>
            <person name="Ng V."/>
            <person name="Riley R."/>
            <person name="Sandor L."/>
            <person name="Barry K."/>
            <person name="Martinez A.T."/>
            <person name="Xiao Y."/>
            <person name="Gibbons J.G."/>
            <person name="Terashima K."/>
            <person name="Grigoriev I.V."/>
            <person name="Hibbett D.S."/>
        </authorList>
    </citation>
    <scope>NUCLEOTIDE SEQUENCE</scope>
    <source>
        <strain evidence="1">RHP3577 ss4</strain>
    </source>
</reference>
<keyword evidence="2" id="KW-1185">Reference proteome</keyword>
<dbReference type="EMBL" id="JANVFT010000075">
    <property type="protein sequence ID" value="KAJ4475133.1"/>
    <property type="molecule type" value="Genomic_DNA"/>
</dbReference>
<evidence type="ECO:0000313" key="2">
    <source>
        <dbReference type="Proteomes" id="UP001150217"/>
    </source>
</evidence>
<sequence>MKLSSSSICMHVLGIRYVFRSALIRSTSRSALIRSASRSLYQLFWSQACSYMEKKLLNCKALQKNNDDLFSGWGLFGLPMKMLEDMRSHW</sequence>
<organism evidence="1 2">
    <name type="scientific">Lentinula lateritia</name>
    <dbReference type="NCBI Taxonomy" id="40482"/>
    <lineage>
        <taxon>Eukaryota</taxon>
        <taxon>Fungi</taxon>
        <taxon>Dikarya</taxon>
        <taxon>Basidiomycota</taxon>
        <taxon>Agaricomycotina</taxon>
        <taxon>Agaricomycetes</taxon>
        <taxon>Agaricomycetidae</taxon>
        <taxon>Agaricales</taxon>
        <taxon>Marasmiineae</taxon>
        <taxon>Omphalotaceae</taxon>
        <taxon>Lentinula</taxon>
    </lineage>
</organism>
<protein>
    <submittedName>
        <fullName evidence="1">Uncharacterized protein</fullName>
    </submittedName>
</protein>
<accession>A0ABQ8V607</accession>
<gene>
    <name evidence="1" type="ORF">C8R41DRAFT_549551</name>
</gene>
<evidence type="ECO:0000313" key="1">
    <source>
        <dbReference type="EMBL" id="KAJ4475133.1"/>
    </source>
</evidence>
<name>A0ABQ8V607_9AGAR</name>
<comment type="caution">
    <text evidence="1">The sequence shown here is derived from an EMBL/GenBank/DDBJ whole genome shotgun (WGS) entry which is preliminary data.</text>
</comment>
<dbReference type="Proteomes" id="UP001150217">
    <property type="component" value="Unassembled WGS sequence"/>
</dbReference>
<proteinExistence type="predicted"/>